<evidence type="ECO:0000313" key="2">
    <source>
        <dbReference type="EMBL" id="GMN59778.1"/>
    </source>
</evidence>
<dbReference type="EMBL" id="BTGU01000091">
    <property type="protein sequence ID" value="GMN59778.1"/>
    <property type="molecule type" value="Genomic_DNA"/>
</dbReference>
<dbReference type="Proteomes" id="UP001187192">
    <property type="component" value="Unassembled WGS sequence"/>
</dbReference>
<dbReference type="AlphaFoldDB" id="A0AA88IX69"/>
<gene>
    <name evidence="2" type="ORF">TIFTF001_028877</name>
</gene>
<keyword evidence="3" id="KW-1185">Reference proteome</keyword>
<protein>
    <submittedName>
        <fullName evidence="2">Uncharacterized protein</fullName>
    </submittedName>
</protein>
<evidence type="ECO:0000313" key="3">
    <source>
        <dbReference type="Proteomes" id="UP001187192"/>
    </source>
</evidence>
<feature type="compositionally biased region" description="Basic and acidic residues" evidence="1">
    <location>
        <begin position="51"/>
        <end position="69"/>
    </location>
</feature>
<organism evidence="2 3">
    <name type="scientific">Ficus carica</name>
    <name type="common">Common fig</name>
    <dbReference type="NCBI Taxonomy" id="3494"/>
    <lineage>
        <taxon>Eukaryota</taxon>
        <taxon>Viridiplantae</taxon>
        <taxon>Streptophyta</taxon>
        <taxon>Embryophyta</taxon>
        <taxon>Tracheophyta</taxon>
        <taxon>Spermatophyta</taxon>
        <taxon>Magnoliopsida</taxon>
        <taxon>eudicotyledons</taxon>
        <taxon>Gunneridae</taxon>
        <taxon>Pentapetalae</taxon>
        <taxon>rosids</taxon>
        <taxon>fabids</taxon>
        <taxon>Rosales</taxon>
        <taxon>Moraceae</taxon>
        <taxon>Ficeae</taxon>
        <taxon>Ficus</taxon>
    </lineage>
</organism>
<sequence>MKRAFEGRPSAPTVTSSRPPLVGRLKLNVDAAATPGVPFCVRGSRASCFPGHDDRSGEKRRPDCRLCSE</sequence>
<feature type="region of interest" description="Disordered" evidence="1">
    <location>
        <begin position="1"/>
        <end position="20"/>
    </location>
</feature>
<feature type="region of interest" description="Disordered" evidence="1">
    <location>
        <begin position="49"/>
        <end position="69"/>
    </location>
</feature>
<name>A0AA88IX69_FICCA</name>
<evidence type="ECO:0000256" key="1">
    <source>
        <dbReference type="SAM" id="MobiDB-lite"/>
    </source>
</evidence>
<accession>A0AA88IX69</accession>
<reference evidence="2" key="1">
    <citation type="submission" date="2023-07" db="EMBL/GenBank/DDBJ databases">
        <title>draft genome sequence of fig (Ficus carica).</title>
        <authorList>
            <person name="Takahashi T."/>
            <person name="Nishimura K."/>
        </authorList>
    </citation>
    <scope>NUCLEOTIDE SEQUENCE</scope>
</reference>
<comment type="caution">
    <text evidence="2">The sequence shown here is derived from an EMBL/GenBank/DDBJ whole genome shotgun (WGS) entry which is preliminary data.</text>
</comment>
<proteinExistence type="predicted"/>